<dbReference type="EMBL" id="QOCE01000025">
    <property type="protein sequence ID" value="RBW56806.1"/>
    <property type="molecule type" value="Genomic_DNA"/>
</dbReference>
<evidence type="ECO:0000313" key="2">
    <source>
        <dbReference type="Proteomes" id="UP000252706"/>
    </source>
</evidence>
<organism evidence="1 2">
    <name type="scientific">Phaeobacter gallaeciensis</name>
    <dbReference type="NCBI Taxonomy" id="60890"/>
    <lineage>
        <taxon>Bacteria</taxon>
        <taxon>Pseudomonadati</taxon>
        <taxon>Pseudomonadota</taxon>
        <taxon>Alphaproteobacteria</taxon>
        <taxon>Rhodobacterales</taxon>
        <taxon>Roseobacteraceae</taxon>
        <taxon>Phaeobacter</taxon>
    </lineage>
</organism>
<dbReference type="AlphaFoldDB" id="A0A366X0E6"/>
<name>A0A366X0E6_9RHOB</name>
<accession>A0A366X0E6</accession>
<comment type="caution">
    <text evidence="1">The sequence shown here is derived from an EMBL/GenBank/DDBJ whole genome shotgun (WGS) entry which is preliminary data.</text>
</comment>
<evidence type="ECO:0000313" key="1">
    <source>
        <dbReference type="EMBL" id="RBW56806.1"/>
    </source>
</evidence>
<reference evidence="1 2" key="1">
    <citation type="submission" date="2018-07" db="EMBL/GenBank/DDBJ databases">
        <title>Modular assembly of carbohydrate-degrading microbial communities in the ocean.</title>
        <authorList>
            <person name="Enke T.N."/>
            <person name="Datta M.S."/>
            <person name="Schwartzman J.A."/>
            <person name="Cermak N."/>
            <person name="Schmitz D.A."/>
            <person name="Barrere J."/>
            <person name="Cordero O.X."/>
        </authorList>
    </citation>
    <scope>NUCLEOTIDE SEQUENCE [LARGE SCALE GENOMIC DNA]</scope>
    <source>
        <strain evidence="1 2">C3M10</strain>
    </source>
</reference>
<protein>
    <submittedName>
        <fullName evidence="1">Uncharacterized protein</fullName>
    </submittedName>
</protein>
<sequence>MVIQPVVRAVPDPASASVIWRDAVTVDVRLNTNPPVRLSHPQPRLAIGLLLLGWGVVPGTTCWTQQPNGREAAGQTDEYLTPAAAFRATNGAKAADAILKDARQCLST</sequence>
<proteinExistence type="predicted"/>
<dbReference type="Proteomes" id="UP000252706">
    <property type="component" value="Unassembled WGS sequence"/>
</dbReference>
<gene>
    <name evidence="1" type="ORF">DS909_08870</name>
</gene>